<evidence type="ECO:0000256" key="1">
    <source>
        <dbReference type="SAM" id="MobiDB-lite"/>
    </source>
</evidence>
<evidence type="ECO:0000313" key="2">
    <source>
        <dbReference type="EMBL" id="TNN81447.1"/>
    </source>
</evidence>
<organism evidence="2 3">
    <name type="scientific">Liparis tanakae</name>
    <name type="common">Tanaka's snailfish</name>
    <dbReference type="NCBI Taxonomy" id="230148"/>
    <lineage>
        <taxon>Eukaryota</taxon>
        <taxon>Metazoa</taxon>
        <taxon>Chordata</taxon>
        <taxon>Craniata</taxon>
        <taxon>Vertebrata</taxon>
        <taxon>Euteleostomi</taxon>
        <taxon>Actinopterygii</taxon>
        <taxon>Neopterygii</taxon>
        <taxon>Teleostei</taxon>
        <taxon>Neoteleostei</taxon>
        <taxon>Acanthomorphata</taxon>
        <taxon>Eupercaria</taxon>
        <taxon>Perciformes</taxon>
        <taxon>Cottioidei</taxon>
        <taxon>Cottales</taxon>
        <taxon>Liparidae</taxon>
        <taxon>Liparis</taxon>
    </lineage>
</organism>
<protein>
    <submittedName>
        <fullName evidence="2">Uncharacterized protein</fullName>
    </submittedName>
</protein>
<proteinExistence type="predicted"/>
<dbReference type="Proteomes" id="UP000314294">
    <property type="component" value="Unassembled WGS sequence"/>
</dbReference>
<keyword evidence="3" id="KW-1185">Reference proteome</keyword>
<reference evidence="2 3" key="1">
    <citation type="submission" date="2019-03" db="EMBL/GenBank/DDBJ databases">
        <title>First draft genome of Liparis tanakae, snailfish: a comprehensive survey of snailfish specific genes.</title>
        <authorList>
            <person name="Kim W."/>
            <person name="Song I."/>
            <person name="Jeong J.-H."/>
            <person name="Kim D."/>
            <person name="Kim S."/>
            <person name="Ryu S."/>
            <person name="Song J.Y."/>
            <person name="Lee S.K."/>
        </authorList>
    </citation>
    <scope>NUCLEOTIDE SEQUENCE [LARGE SCALE GENOMIC DNA]</scope>
    <source>
        <tissue evidence="2">Muscle</tissue>
    </source>
</reference>
<dbReference type="AlphaFoldDB" id="A0A4Z2IUM6"/>
<gene>
    <name evidence="2" type="ORF">EYF80_008219</name>
</gene>
<sequence length="237" mass="25628">MDRSSHGGCCYTPLHLPISTQSSRIHQLISTTSSGLRGVIDLDADRGSRPSGVPYSSSLLRPAKLHLPVGHQRASLSNNPERSAESLYKHSLSPSSQPLCVPTLLTSTFSISSPSRPHLFPPSPPHRGVFKVAAENVRYCLALGNKHHQLLQTNNIAKPSTSKEEEKMKTSSGVFISLVDDILATDPHYNSESRLGYFHIWRALTGQFACQFFASGGAAVTEGGFQGALKPLLQGDL</sequence>
<accession>A0A4Z2IUM6</accession>
<feature type="region of interest" description="Disordered" evidence="1">
    <location>
        <begin position="70"/>
        <end position="96"/>
    </location>
</feature>
<name>A0A4Z2IUM6_9TELE</name>
<comment type="caution">
    <text evidence="2">The sequence shown here is derived from an EMBL/GenBank/DDBJ whole genome shotgun (WGS) entry which is preliminary data.</text>
</comment>
<dbReference type="EMBL" id="SRLO01000046">
    <property type="protein sequence ID" value="TNN81447.1"/>
    <property type="molecule type" value="Genomic_DNA"/>
</dbReference>
<evidence type="ECO:0000313" key="3">
    <source>
        <dbReference type="Proteomes" id="UP000314294"/>
    </source>
</evidence>